<feature type="transmembrane region" description="Helical" evidence="8">
    <location>
        <begin position="368"/>
        <end position="385"/>
    </location>
</feature>
<feature type="transmembrane region" description="Helical" evidence="8">
    <location>
        <begin position="445"/>
        <end position="463"/>
    </location>
</feature>
<keyword evidence="3 7" id="KW-1003">Cell membrane</keyword>
<evidence type="ECO:0000313" key="9">
    <source>
        <dbReference type="EMBL" id="PIU40796.1"/>
    </source>
</evidence>
<name>A0A2J0L0P4_9BACT</name>
<evidence type="ECO:0000256" key="2">
    <source>
        <dbReference type="ARBA" id="ARBA00010323"/>
    </source>
</evidence>
<evidence type="ECO:0000313" key="10">
    <source>
        <dbReference type="Proteomes" id="UP000230052"/>
    </source>
</evidence>
<dbReference type="PIRSF" id="PIRSF500217">
    <property type="entry name" value="AlgI"/>
    <property type="match status" value="1"/>
</dbReference>
<protein>
    <recommendedName>
        <fullName evidence="11">Membrane-bound O-acyltransferase family protein</fullName>
    </recommendedName>
</protein>
<evidence type="ECO:0000256" key="5">
    <source>
        <dbReference type="ARBA" id="ARBA00022989"/>
    </source>
</evidence>
<accession>A0A2J0L0P4</accession>
<keyword evidence="6 7" id="KW-0472">Membrane</keyword>
<dbReference type="GO" id="GO:0016746">
    <property type="term" value="F:acyltransferase activity"/>
    <property type="evidence" value="ECO:0007669"/>
    <property type="project" value="UniProtKB-KW"/>
</dbReference>
<dbReference type="AlphaFoldDB" id="A0A2J0L0P4"/>
<evidence type="ECO:0000256" key="6">
    <source>
        <dbReference type="ARBA" id="ARBA00023136"/>
    </source>
</evidence>
<feature type="transmembrane region" description="Helical" evidence="8">
    <location>
        <begin position="75"/>
        <end position="94"/>
    </location>
</feature>
<organism evidence="9 10">
    <name type="scientific">Candidatus Aquitaenariimonas noxiae</name>
    <dbReference type="NCBI Taxonomy" id="1974741"/>
    <lineage>
        <taxon>Bacteria</taxon>
        <taxon>Pseudomonadati</taxon>
        <taxon>Candidatus Omnitrophota</taxon>
        <taxon>Candidatus Aquitaenariimonas</taxon>
    </lineage>
</organism>
<dbReference type="InterPro" id="IPR024194">
    <property type="entry name" value="Ac/AlaTfrase_AlgI/DltB"/>
</dbReference>
<feature type="transmembrane region" description="Helical" evidence="8">
    <location>
        <begin position="115"/>
        <end position="136"/>
    </location>
</feature>
<feature type="transmembrane region" description="Helical" evidence="8">
    <location>
        <begin position="416"/>
        <end position="433"/>
    </location>
</feature>
<feature type="transmembrane region" description="Helical" evidence="8">
    <location>
        <begin position="36"/>
        <end position="63"/>
    </location>
</feature>
<dbReference type="InterPro" id="IPR004299">
    <property type="entry name" value="MBOAT_fam"/>
</dbReference>
<sequence length="472" mass="55545">MFLNSLDYFFFLTLAVILYYLFPFKIRWIFLVITSYYFCYNISVLFLLPLMLLTVLTFFGGLLIFHIKKNTEKKFIFIFFVGFAITILFLFKYCNLIEKLSPLLPTDSFLKLPPYYANILLPIGISYYSFQALSYLTDIYIGKVVPEKNFGIFSLYLSFFPKFLQGPIERAGILIPQFRLKRRFNYNYFISGSKLILFGLFKKVVIADRLSPYVERVFSDVSSYHGLTLGVVVVFFAIQMYADFSGYTDMALGSATFFGIDLTDNFNCPYLAKNIQDFWRRWHITLSSWVRDYIYIPLSFMTRSFGYIGFTASLISAFLILGLWHGAAKGYIIFGFIHGIFFSISALTQKQRDSFWKQYKVITPVKTFFERLIVLSIVLFSFVFFRAKSVSDSFYIIGHFFDFSNTLFDFRPYSKFLLNTILILSFFVLEYFIKVRQTRETQPWLKNILYIYIIFSVILYGKIANEFIYIAF</sequence>
<feature type="transmembrane region" description="Helical" evidence="8">
    <location>
        <begin position="184"/>
        <end position="201"/>
    </location>
</feature>
<gene>
    <name evidence="9" type="ORF">COS99_08745</name>
</gene>
<dbReference type="EMBL" id="PEWV01000078">
    <property type="protein sequence ID" value="PIU40796.1"/>
    <property type="molecule type" value="Genomic_DNA"/>
</dbReference>
<keyword evidence="7" id="KW-0808">Transferase</keyword>
<reference evidence="9 10" key="1">
    <citation type="submission" date="2017-09" db="EMBL/GenBank/DDBJ databases">
        <title>Depth-based differentiation of microbial function through sediment-hosted aquifers and enrichment of novel symbionts in the deep terrestrial subsurface.</title>
        <authorList>
            <person name="Probst A.J."/>
            <person name="Ladd B."/>
            <person name="Jarett J.K."/>
            <person name="Geller-Mcgrath D.E."/>
            <person name="Sieber C.M."/>
            <person name="Emerson J.B."/>
            <person name="Anantharaman K."/>
            <person name="Thomas B.C."/>
            <person name="Malmstrom R."/>
            <person name="Stieglmeier M."/>
            <person name="Klingl A."/>
            <person name="Woyke T."/>
            <person name="Ryan C.M."/>
            <person name="Banfield J.F."/>
        </authorList>
    </citation>
    <scope>NUCLEOTIDE SEQUENCE [LARGE SCALE GENOMIC DNA]</scope>
    <source>
        <strain evidence="9">CG07_land_8_20_14_0_80_42_15</strain>
    </source>
</reference>
<evidence type="ECO:0000256" key="1">
    <source>
        <dbReference type="ARBA" id="ARBA00004651"/>
    </source>
</evidence>
<evidence type="ECO:0008006" key="11">
    <source>
        <dbReference type="Google" id="ProtNLM"/>
    </source>
</evidence>
<dbReference type="GO" id="GO:0005886">
    <property type="term" value="C:plasma membrane"/>
    <property type="evidence" value="ECO:0007669"/>
    <property type="project" value="UniProtKB-SubCell"/>
</dbReference>
<feature type="transmembrane region" description="Helical" evidence="8">
    <location>
        <begin position="330"/>
        <end position="347"/>
    </location>
</feature>
<feature type="transmembrane region" description="Helical" evidence="8">
    <location>
        <begin position="305"/>
        <end position="324"/>
    </location>
</feature>
<dbReference type="Pfam" id="PF03062">
    <property type="entry name" value="MBOAT"/>
    <property type="match status" value="1"/>
</dbReference>
<comment type="similarity">
    <text evidence="2 7">Belongs to the membrane-bound acyltransferase family.</text>
</comment>
<dbReference type="Proteomes" id="UP000230052">
    <property type="component" value="Unassembled WGS sequence"/>
</dbReference>
<comment type="caution">
    <text evidence="9">The sequence shown here is derived from an EMBL/GenBank/DDBJ whole genome shotgun (WGS) entry which is preliminary data.</text>
</comment>
<keyword evidence="5 8" id="KW-1133">Transmembrane helix</keyword>
<dbReference type="PANTHER" id="PTHR13285:SF18">
    <property type="entry name" value="PROTEIN-CYSTEINE N-PALMITOYLTRANSFERASE RASP"/>
    <property type="match status" value="1"/>
</dbReference>
<evidence type="ECO:0000256" key="8">
    <source>
        <dbReference type="SAM" id="Phobius"/>
    </source>
</evidence>
<feature type="transmembrane region" description="Helical" evidence="8">
    <location>
        <begin position="221"/>
        <end position="242"/>
    </location>
</feature>
<dbReference type="GO" id="GO:0042121">
    <property type="term" value="P:alginic acid biosynthetic process"/>
    <property type="evidence" value="ECO:0007669"/>
    <property type="project" value="InterPro"/>
</dbReference>
<dbReference type="InterPro" id="IPR028362">
    <property type="entry name" value="AlgI"/>
</dbReference>
<dbReference type="PANTHER" id="PTHR13285">
    <property type="entry name" value="ACYLTRANSFERASE"/>
    <property type="match status" value="1"/>
</dbReference>
<dbReference type="PIRSF" id="PIRSF016636">
    <property type="entry name" value="AlgI_DltB"/>
    <property type="match status" value="1"/>
</dbReference>
<evidence type="ECO:0000256" key="3">
    <source>
        <dbReference type="ARBA" id="ARBA00022475"/>
    </source>
</evidence>
<comment type="subcellular location">
    <subcellularLocation>
        <location evidence="1">Cell membrane</location>
        <topology evidence="1">Multi-pass membrane protein</topology>
    </subcellularLocation>
</comment>
<proteinExistence type="inferred from homology"/>
<feature type="transmembrane region" description="Helical" evidence="8">
    <location>
        <begin position="6"/>
        <end position="24"/>
    </location>
</feature>
<dbReference type="InterPro" id="IPR051085">
    <property type="entry name" value="MB_O-acyltransferase"/>
</dbReference>
<keyword evidence="4 8" id="KW-0812">Transmembrane</keyword>
<evidence type="ECO:0000256" key="7">
    <source>
        <dbReference type="PIRNR" id="PIRNR016636"/>
    </source>
</evidence>
<evidence type="ECO:0000256" key="4">
    <source>
        <dbReference type="ARBA" id="ARBA00022692"/>
    </source>
</evidence>
<keyword evidence="7" id="KW-0012">Acyltransferase</keyword>